<keyword evidence="5" id="KW-0997">Cell inner membrane</keyword>
<dbReference type="GO" id="GO:0005524">
    <property type="term" value="F:ATP binding"/>
    <property type="evidence" value="ECO:0007669"/>
    <property type="project" value="UniProtKB-KW"/>
</dbReference>
<evidence type="ECO:0000256" key="2">
    <source>
        <dbReference type="ARBA" id="ARBA00005417"/>
    </source>
</evidence>
<dbReference type="PROSITE" id="PS50893">
    <property type="entry name" value="ABC_TRANSPORTER_2"/>
    <property type="match status" value="1"/>
</dbReference>
<comment type="subcellular location">
    <subcellularLocation>
        <location evidence="1">Cell membrane</location>
        <topology evidence="1">Peripheral membrane protein</topology>
    </subcellularLocation>
</comment>
<evidence type="ECO:0000313" key="11">
    <source>
        <dbReference type="EMBL" id="MYD89839.1"/>
    </source>
</evidence>
<dbReference type="FunFam" id="3.40.50.300:FF:000016">
    <property type="entry name" value="Oligopeptide ABC transporter ATP-binding component"/>
    <property type="match status" value="1"/>
</dbReference>
<dbReference type="Gene3D" id="3.40.50.300">
    <property type="entry name" value="P-loop containing nucleotide triphosphate hydrolases"/>
    <property type="match status" value="1"/>
</dbReference>
<sequence length="308" mass="33913">MNLAIDRGQTVGVVGESGCGKSVTAQALLRIVPKPGEIVEGELLYYRPTDGDGGNLHVTDLAGLPANGDEMRDIRGNEIVMVFQEPMSSLAPVYTIGHQIMEAIELHQHVGKQEARERTLEILQRVGMPQPSQTIDSYPHQMSGGMRQRGMIAIALSCNPTLLIADEPTTALDVTTQGQILELMQKLQNDFGMAIMFITHDLGVVAKMTEYVTVMYLGKVVESADVDTIFHDPKHPYTKALLRSMPRMGVKSRRLEAVTGMVPDPFHVPPGCPFHPRCEDFIAGRCDAEEPPWIETEPGHGVRCVLYE</sequence>
<dbReference type="SMART" id="SM00382">
    <property type="entry name" value="AAA"/>
    <property type="match status" value="1"/>
</dbReference>
<dbReference type="InterPro" id="IPR027417">
    <property type="entry name" value="P-loop_NTPase"/>
</dbReference>
<feature type="domain" description="ABC transporter" evidence="10">
    <location>
        <begin position="1"/>
        <end position="242"/>
    </location>
</feature>
<evidence type="ECO:0000256" key="6">
    <source>
        <dbReference type="ARBA" id="ARBA00022741"/>
    </source>
</evidence>
<comment type="caution">
    <text evidence="11">The sequence shown here is derived from an EMBL/GenBank/DDBJ whole genome shotgun (WGS) entry which is preliminary data.</text>
</comment>
<dbReference type="GO" id="GO:0005886">
    <property type="term" value="C:plasma membrane"/>
    <property type="evidence" value="ECO:0007669"/>
    <property type="project" value="UniProtKB-SubCell"/>
</dbReference>
<keyword evidence="4" id="KW-1003">Cell membrane</keyword>
<evidence type="ECO:0000256" key="9">
    <source>
        <dbReference type="ARBA" id="ARBA00023136"/>
    </source>
</evidence>
<dbReference type="GO" id="GO:0016887">
    <property type="term" value="F:ATP hydrolysis activity"/>
    <property type="evidence" value="ECO:0007669"/>
    <property type="project" value="InterPro"/>
</dbReference>
<reference evidence="11" key="1">
    <citation type="submission" date="2019-09" db="EMBL/GenBank/DDBJ databases">
        <title>Characterisation of the sponge microbiome using genome-centric metagenomics.</title>
        <authorList>
            <person name="Engelberts J.P."/>
            <person name="Robbins S.J."/>
            <person name="De Goeij J.M."/>
            <person name="Aranda M."/>
            <person name="Bell S.C."/>
            <person name="Webster N.S."/>
        </authorList>
    </citation>
    <scope>NUCLEOTIDE SEQUENCE</scope>
    <source>
        <strain evidence="11">SB0662_bin_9</strain>
    </source>
</reference>
<dbReference type="Pfam" id="PF00005">
    <property type="entry name" value="ABC_tran"/>
    <property type="match status" value="1"/>
</dbReference>
<dbReference type="CDD" id="cd03257">
    <property type="entry name" value="ABC_NikE_OppD_transporters"/>
    <property type="match status" value="1"/>
</dbReference>
<evidence type="ECO:0000256" key="5">
    <source>
        <dbReference type="ARBA" id="ARBA00022519"/>
    </source>
</evidence>
<keyword evidence="8" id="KW-1278">Translocase</keyword>
<dbReference type="NCBIfam" id="TIGR01727">
    <property type="entry name" value="oligo_HPY"/>
    <property type="match status" value="1"/>
</dbReference>
<keyword evidence="6" id="KW-0547">Nucleotide-binding</keyword>
<dbReference type="SUPFAM" id="SSF52540">
    <property type="entry name" value="P-loop containing nucleoside triphosphate hydrolases"/>
    <property type="match status" value="1"/>
</dbReference>
<name>A0A6B1DQ44_9CHLR</name>
<gene>
    <name evidence="11" type="ORF">F4Y08_05790</name>
</gene>
<dbReference type="PANTHER" id="PTHR43297">
    <property type="entry name" value="OLIGOPEPTIDE TRANSPORT ATP-BINDING PROTEIN APPD"/>
    <property type="match status" value="1"/>
</dbReference>
<dbReference type="Pfam" id="PF08352">
    <property type="entry name" value="oligo_HPY"/>
    <property type="match status" value="1"/>
</dbReference>
<evidence type="ECO:0000256" key="4">
    <source>
        <dbReference type="ARBA" id="ARBA00022475"/>
    </source>
</evidence>
<evidence type="ECO:0000256" key="3">
    <source>
        <dbReference type="ARBA" id="ARBA00022448"/>
    </source>
</evidence>
<accession>A0A6B1DQ44</accession>
<dbReference type="InterPro" id="IPR003593">
    <property type="entry name" value="AAA+_ATPase"/>
</dbReference>
<dbReference type="PANTHER" id="PTHR43297:SF14">
    <property type="entry name" value="ATPASE AAA-TYPE CORE DOMAIN-CONTAINING PROTEIN"/>
    <property type="match status" value="1"/>
</dbReference>
<dbReference type="AlphaFoldDB" id="A0A6B1DQ44"/>
<dbReference type="InterPro" id="IPR050388">
    <property type="entry name" value="ABC_Ni/Peptide_Import"/>
</dbReference>
<evidence type="ECO:0000259" key="10">
    <source>
        <dbReference type="PROSITE" id="PS50893"/>
    </source>
</evidence>
<evidence type="ECO:0000256" key="8">
    <source>
        <dbReference type="ARBA" id="ARBA00022967"/>
    </source>
</evidence>
<evidence type="ECO:0000256" key="1">
    <source>
        <dbReference type="ARBA" id="ARBA00004202"/>
    </source>
</evidence>
<dbReference type="GO" id="GO:0015833">
    <property type="term" value="P:peptide transport"/>
    <property type="evidence" value="ECO:0007669"/>
    <property type="project" value="InterPro"/>
</dbReference>
<protein>
    <submittedName>
        <fullName evidence="11">ABC transporter ATP-binding protein</fullName>
    </submittedName>
</protein>
<organism evidence="11">
    <name type="scientific">Caldilineaceae bacterium SB0662_bin_9</name>
    <dbReference type="NCBI Taxonomy" id="2605258"/>
    <lineage>
        <taxon>Bacteria</taxon>
        <taxon>Bacillati</taxon>
        <taxon>Chloroflexota</taxon>
        <taxon>Caldilineae</taxon>
        <taxon>Caldilineales</taxon>
        <taxon>Caldilineaceae</taxon>
    </lineage>
</organism>
<dbReference type="InterPro" id="IPR013563">
    <property type="entry name" value="Oligopep_ABC_C"/>
</dbReference>
<proteinExistence type="inferred from homology"/>
<comment type="similarity">
    <text evidence="2">Belongs to the ABC transporter superfamily.</text>
</comment>
<keyword evidence="7 11" id="KW-0067">ATP-binding</keyword>
<keyword evidence="3" id="KW-0813">Transport</keyword>
<dbReference type="EMBL" id="VXPY01000036">
    <property type="protein sequence ID" value="MYD89839.1"/>
    <property type="molecule type" value="Genomic_DNA"/>
</dbReference>
<evidence type="ECO:0000256" key="7">
    <source>
        <dbReference type="ARBA" id="ARBA00022840"/>
    </source>
</evidence>
<keyword evidence="9" id="KW-0472">Membrane</keyword>
<dbReference type="InterPro" id="IPR003439">
    <property type="entry name" value="ABC_transporter-like_ATP-bd"/>
</dbReference>